<protein>
    <submittedName>
        <fullName evidence="2">Uncharacterized protein</fullName>
    </submittedName>
</protein>
<gene>
    <name evidence="2" type="ORF">BKM01_09650</name>
</gene>
<evidence type="ECO:0000313" key="3">
    <source>
        <dbReference type="Proteomes" id="UP000229678"/>
    </source>
</evidence>
<organism evidence="2 3">
    <name type="scientific">Methanohalophilus portucalensis</name>
    <dbReference type="NCBI Taxonomy" id="39664"/>
    <lineage>
        <taxon>Archaea</taxon>
        <taxon>Methanobacteriati</taxon>
        <taxon>Methanobacteriota</taxon>
        <taxon>Stenosarchaea group</taxon>
        <taxon>Methanomicrobia</taxon>
        <taxon>Methanosarcinales</taxon>
        <taxon>Methanosarcinaceae</taxon>
        <taxon>Methanohalophilus</taxon>
    </lineage>
</organism>
<feature type="transmembrane region" description="Helical" evidence="1">
    <location>
        <begin position="61"/>
        <end position="80"/>
    </location>
</feature>
<accession>A0A2D3C8C6</accession>
<name>A0A2D3C8C6_9EURY</name>
<sequence>MFAIIGYFTSPDETFSGDVSSSNPSILEELSEVPAQPLTTIIEIIINANRINQLYFISTPYYHLALYAYKIYIFNLYIFYERGIALTKFLSFYK</sequence>
<evidence type="ECO:0000256" key="1">
    <source>
        <dbReference type="SAM" id="Phobius"/>
    </source>
</evidence>
<dbReference type="KEGG" id="mpot:BKM01_09650"/>
<keyword evidence="1" id="KW-0812">Transmembrane</keyword>
<evidence type="ECO:0000313" key="2">
    <source>
        <dbReference type="EMBL" id="ATU09009.1"/>
    </source>
</evidence>
<dbReference type="EMBL" id="CP017881">
    <property type="protein sequence ID" value="ATU09009.1"/>
    <property type="molecule type" value="Genomic_DNA"/>
</dbReference>
<keyword evidence="1" id="KW-1133">Transmembrane helix</keyword>
<dbReference type="Proteomes" id="UP000229678">
    <property type="component" value="Chromosome"/>
</dbReference>
<reference evidence="3" key="1">
    <citation type="submission" date="2016-10" db="EMBL/GenBank/DDBJ databases">
        <authorList>
            <person name="L'haridon S."/>
            <person name="Corre E."/>
        </authorList>
    </citation>
    <scope>NUCLEOTIDE SEQUENCE [LARGE SCALE GENOMIC DNA]</scope>
    <source>
        <strain evidence="3">FDF-1T</strain>
    </source>
</reference>
<dbReference type="AlphaFoldDB" id="A0A2D3C8C6"/>
<proteinExistence type="predicted"/>
<keyword evidence="1" id="KW-0472">Membrane</keyword>